<evidence type="ECO:0000256" key="2">
    <source>
        <dbReference type="SAM" id="Phobius"/>
    </source>
</evidence>
<dbReference type="InParanoid" id="G7E4C3"/>
<proteinExistence type="predicted"/>
<keyword evidence="2" id="KW-0812">Transmembrane</keyword>
<feature type="transmembrane region" description="Helical" evidence="2">
    <location>
        <begin position="40"/>
        <end position="62"/>
    </location>
</feature>
<evidence type="ECO:0000313" key="3">
    <source>
        <dbReference type="EMBL" id="GAA97683.1"/>
    </source>
</evidence>
<evidence type="ECO:0000313" key="4">
    <source>
        <dbReference type="Proteomes" id="UP000009131"/>
    </source>
</evidence>
<keyword evidence="2" id="KW-1133">Transmembrane helix</keyword>
<name>G7E4C3_MIXOS</name>
<gene>
    <name evidence="3" type="primary">Mo04361</name>
    <name evidence="3" type="ORF">E5Q_04361</name>
</gene>
<sequence length="622" mass="67725">MSQSHLRSLLKSRESPRRNPTASPATYLPSPARPQSKKMAIIKIALSLAALVAVAFALPGAIDSDAELVKRDTCPSDDLTTISIAPAKGSAPVLTMQFCIAVVPQGSQAWHLFAASTPNTHFNWGGAGTADGFSTNTFQIQGLDHDGTWFLFRLDLLYRGRSILKVQIHDFYLRLVPYSKEMAIIKIALSLAALVAVTFALPSAIDSDAELVKRDTCPSDDLTTISIAPAKGSAPVLTMQFCIAVVPQGSQAWHLFAASTPDTHFNWGGAGTADGFSTNTFQIQGTDHDGTRFSYQLDLLYRDRSIWKVQIYKFYLGVVPYLADHEVAMLSPILTTVGDSVVIAMCSHTSSPVAPRGTRPRNSSAVLFRALSISLYGLAGPTILERYALGNFSFKSELDNHFSFCLAYIFSGHTSQGRAGDFTKSAVPQARRRFPLCNRAASPITLSRLLSRPWPIKMIRFEAVLGSAALAAIAFALPGATNSNARLAERDTCPPTDLTTISVAPAQGSRPVVTMQFCTAVVSQGAQAWHLFAASTPNTHFYWVGPGTADGFSTNTFQIVGADHYGTQFWYKLDLLYRETSIFKVQVYDFYFGIGPYRTLAYWVQIGTVVRDHYSGPITKLG</sequence>
<protein>
    <submittedName>
        <fullName evidence="3">Uncharacterized protein</fullName>
    </submittedName>
</protein>
<dbReference type="RefSeq" id="XP_014564855.1">
    <property type="nucleotide sequence ID" value="XM_014709369.1"/>
</dbReference>
<keyword evidence="2" id="KW-0472">Membrane</keyword>
<dbReference type="HOGENOM" id="CLU_439455_0_0_1"/>
<comment type="caution">
    <text evidence="3">The sequence shown here is derived from an EMBL/GenBank/DDBJ whole genome shotgun (WGS) entry which is preliminary data.</text>
</comment>
<reference evidence="3 4" key="1">
    <citation type="journal article" date="2011" name="J. Gen. Appl. Microbiol.">
        <title>Draft genome sequencing of the enigmatic basidiomycete Mixia osmundae.</title>
        <authorList>
            <person name="Nishida H."/>
            <person name="Nagatsuka Y."/>
            <person name="Sugiyama J."/>
        </authorList>
    </citation>
    <scope>NUCLEOTIDE SEQUENCE [LARGE SCALE GENOMIC DNA]</scope>
    <source>
        <strain evidence="4">CBS 9802 / IAM 14324 / JCM 22182 / KY 12970</strain>
    </source>
</reference>
<dbReference type="AlphaFoldDB" id="G7E4C3"/>
<dbReference type="Proteomes" id="UP000009131">
    <property type="component" value="Unassembled WGS sequence"/>
</dbReference>
<organism evidence="3 4">
    <name type="scientific">Mixia osmundae (strain CBS 9802 / IAM 14324 / JCM 22182 / KY 12970)</name>
    <dbReference type="NCBI Taxonomy" id="764103"/>
    <lineage>
        <taxon>Eukaryota</taxon>
        <taxon>Fungi</taxon>
        <taxon>Dikarya</taxon>
        <taxon>Basidiomycota</taxon>
        <taxon>Pucciniomycotina</taxon>
        <taxon>Mixiomycetes</taxon>
        <taxon>Mixiales</taxon>
        <taxon>Mixiaceae</taxon>
        <taxon>Mixia</taxon>
    </lineage>
</organism>
<dbReference type="EMBL" id="BABT02000134">
    <property type="protein sequence ID" value="GAA97683.1"/>
    <property type="molecule type" value="Genomic_DNA"/>
</dbReference>
<reference evidence="3 4" key="2">
    <citation type="journal article" date="2012" name="Open Biol.">
        <title>Characteristics of nucleosomes and linker DNA regions on the genome of the basidiomycete Mixia osmundae revealed by mono- and dinucleosome mapping.</title>
        <authorList>
            <person name="Nishida H."/>
            <person name="Kondo S."/>
            <person name="Matsumoto T."/>
            <person name="Suzuki Y."/>
            <person name="Yoshikawa H."/>
            <person name="Taylor T.D."/>
            <person name="Sugiyama J."/>
        </authorList>
    </citation>
    <scope>NUCLEOTIDE SEQUENCE [LARGE SCALE GENOMIC DNA]</scope>
    <source>
        <strain evidence="4">CBS 9802 / IAM 14324 / JCM 22182 / KY 12970</strain>
    </source>
</reference>
<accession>G7E4C3</accession>
<evidence type="ECO:0000256" key="1">
    <source>
        <dbReference type="SAM" id="MobiDB-lite"/>
    </source>
</evidence>
<keyword evidence="4" id="KW-1185">Reference proteome</keyword>
<feature type="region of interest" description="Disordered" evidence="1">
    <location>
        <begin position="1"/>
        <end position="32"/>
    </location>
</feature>